<dbReference type="AlphaFoldDB" id="A0A099KPY1"/>
<dbReference type="OrthoDB" id="5592990at2"/>
<evidence type="ECO:0000256" key="1">
    <source>
        <dbReference type="SAM" id="SignalP"/>
    </source>
</evidence>
<accession>A0A099KPY1</accession>
<evidence type="ECO:0000259" key="2">
    <source>
        <dbReference type="PROSITE" id="PS51549"/>
    </source>
</evidence>
<dbReference type="PATRIC" id="fig|28229.4.peg.1834"/>
<dbReference type="InterPro" id="IPR019545">
    <property type="entry name" value="DM13_domain"/>
</dbReference>
<dbReference type="PANTHER" id="PTHR47281">
    <property type="entry name" value="OS09G0557700 PROTEIN"/>
    <property type="match status" value="1"/>
</dbReference>
<evidence type="ECO:0000313" key="3">
    <source>
        <dbReference type="EMBL" id="KGJ92546.1"/>
    </source>
</evidence>
<dbReference type="Proteomes" id="UP000029843">
    <property type="component" value="Unassembled WGS sequence"/>
</dbReference>
<evidence type="ECO:0000313" key="4">
    <source>
        <dbReference type="Proteomes" id="UP000029843"/>
    </source>
</evidence>
<organism evidence="3 4">
    <name type="scientific">Colwellia psychrerythraea</name>
    <name type="common">Vibrio psychroerythus</name>
    <dbReference type="NCBI Taxonomy" id="28229"/>
    <lineage>
        <taxon>Bacteria</taxon>
        <taxon>Pseudomonadati</taxon>
        <taxon>Pseudomonadota</taxon>
        <taxon>Gammaproteobacteria</taxon>
        <taxon>Alteromonadales</taxon>
        <taxon>Colwelliaceae</taxon>
        <taxon>Colwellia</taxon>
    </lineage>
</organism>
<name>A0A099KPY1_COLPS</name>
<feature type="chain" id="PRO_5001949254" evidence="1">
    <location>
        <begin position="20"/>
        <end position="309"/>
    </location>
</feature>
<feature type="signal peptide" evidence="1">
    <location>
        <begin position="1"/>
        <end position="19"/>
    </location>
</feature>
<dbReference type="EMBL" id="JQED01000017">
    <property type="protein sequence ID" value="KGJ92546.1"/>
    <property type="molecule type" value="Genomic_DNA"/>
</dbReference>
<reference evidence="3 4" key="1">
    <citation type="submission" date="2014-08" db="EMBL/GenBank/DDBJ databases">
        <title>Genomic and Phenotypic Diversity of Colwellia psychrerythraea strains from Disparate Marine Basins.</title>
        <authorList>
            <person name="Techtmann S.M."/>
            <person name="Stelling S.C."/>
            <person name="Utturkar S.M."/>
            <person name="Alshibli N."/>
            <person name="Harris A."/>
            <person name="Brown S.D."/>
            <person name="Hazen T.C."/>
        </authorList>
    </citation>
    <scope>NUCLEOTIDE SEQUENCE [LARGE SCALE GENOMIC DNA]</scope>
    <source>
        <strain evidence="3 4">ND2E</strain>
    </source>
</reference>
<gene>
    <name evidence="3" type="ORF">ND2E_2794</name>
</gene>
<dbReference type="InterPro" id="IPR045879">
    <property type="entry name" value="B561A"/>
</dbReference>
<proteinExistence type="predicted"/>
<dbReference type="PANTHER" id="PTHR47281:SF1">
    <property type="entry name" value="OS09G0557700 PROTEIN"/>
    <property type="match status" value="1"/>
</dbReference>
<dbReference type="PROSITE" id="PS51549">
    <property type="entry name" value="DM13"/>
    <property type="match status" value="1"/>
</dbReference>
<dbReference type="RefSeq" id="WP_052056440.1">
    <property type="nucleotide sequence ID" value="NZ_JQED01000017.1"/>
</dbReference>
<dbReference type="SMART" id="SM00686">
    <property type="entry name" value="DM13"/>
    <property type="match status" value="1"/>
</dbReference>
<feature type="domain" description="DM13" evidence="2">
    <location>
        <begin position="207"/>
        <end position="308"/>
    </location>
</feature>
<sequence length="309" mass="33398" precursor="true">MAYKLLISSTLALCLSACGSDSGSSEAPMTAEPVLPEVSIYTGQFFDSAVAGLNYKTTSQSGQTNQLGEFQFQAKESIIFSIGGIALPSTVANTLLTPLDIYQTQDSNQIEVVNLLRLLQSLDTDGDASNGIEIDESIHQLAANLTIDFSASDFDQQVADLVNQSGAVNQTLISATMATDHFKLTLNEIGQNNLSSCTKEHEKIGHTGFFSTFAHNVSGKATIIDDCTIEISQFSYDGGGPDVYFYGAIDHEYTSVDAFPMGQKLNGKIYNNARIFIKLPQNKSLDDLTGLSVWCTEFEANFGQVEFTP</sequence>
<keyword evidence="1" id="KW-0732">Signal</keyword>
<protein>
    <submittedName>
        <fullName evidence="3">Electron transfer DM13</fullName>
    </submittedName>
</protein>
<comment type="caution">
    <text evidence="3">The sequence shown here is derived from an EMBL/GenBank/DDBJ whole genome shotgun (WGS) entry which is preliminary data.</text>
</comment>
<dbReference type="Pfam" id="PF10517">
    <property type="entry name" value="DM13"/>
    <property type="match status" value="1"/>
</dbReference>